<dbReference type="InterPro" id="IPR036291">
    <property type="entry name" value="NAD(P)-bd_dom_sf"/>
</dbReference>
<evidence type="ECO:0000259" key="4">
    <source>
        <dbReference type="Pfam" id="PF08125"/>
    </source>
</evidence>
<dbReference type="OrthoDB" id="9768714at2"/>
<evidence type="ECO:0000259" key="3">
    <source>
        <dbReference type="Pfam" id="PF01232"/>
    </source>
</evidence>
<dbReference type="PANTHER" id="PTHR30524">
    <property type="entry name" value="MANNITOL-1-PHOSPHATE 5-DEHYDROGENASE"/>
    <property type="match status" value="1"/>
</dbReference>
<dbReference type="NCBIfam" id="NF002969">
    <property type="entry name" value="PRK03643.1"/>
    <property type="match status" value="1"/>
</dbReference>
<dbReference type="SUPFAM" id="SSF51735">
    <property type="entry name" value="NAD(P)-binding Rossmann-fold domains"/>
    <property type="match status" value="1"/>
</dbReference>
<dbReference type="Proteomes" id="UP000005273">
    <property type="component" value="Unassembled WGS sequence"/>
</dbReference>
<dbReference type="InterPro" id="IPR013131">
    <property type="entry name" value="Mannitol_DH_N"/>
</dbReference>
<protein>
    <submittedName>
        <fullName evidence="5">Mannitol dehydrogenase domain protein</fullName>
    </submittedName>
</protein>
<dbReference type="GO" id="GO:0019592">
    <property type="term" value="P:mannitol catabolic process"/>
    <property type="evidence" value="ECO:0007669"/>
    <property type="project" value="TreeGrafter"/>
</dbReference>
<proteinExistence type="predicted"/>
<dbReference type="EMBL" id="ACJX03000001">
    <property type="protein sequence ID" value="KRT35048.1"/>
    <property type="molecule type" value="Genomic_DNA"/>
</dbReference>
<dbReference type="InterPro" id="IPR013328">
    <property type="entry name" value="6PGD_dom2"/>
</dbReference>
<feature type="domain" description="Mannitol dehydrogenase C-terminal" evidence="4">
    <location>
        <begin position="288"/>
        <end position="424"/>
    </location>
</feature>
<dbReference type="Pfam" id="PF08125">
    <property type="entry name" value="Mannitol_dh_C"/>
    <property type="match status" value="1"/>
</dbReference>
<dbReference type="Pfam" id="PF01232">
    <property type="entry name" value="Mannitol_dh"/>
    <property type="match status" value="1"/>
</dbReference>
<comment type="caution">
    <text evidence="5">The sequence shown here is derived from an EMBL/GenBank/DDBJ whole genome shotgun (WGS) entry which is preliminary data.</text>
</comment>
<dbReference type="GO" id="GO:0005829">
    <property type="term" value="C:cytosol"/>
    <property type="evidence" value="ECO:0007669"/>
    <property type="project" value="TreeGrafter"/>
</dbReference>
<dbReference type="RefSeq" id="WP_009202300.1">
    <property type="nucleotide sequence ID" value="NZ_ACJX03000001.1"/>
</dbReference>
<feature type="domain" description="Mannitol dehydrogenase N-terminal" evidence="3">
    <location>
        <begin position="34"/>
        <end position="271"/>
    </location>
</feature>
<gene>
    <name evidence="5" type="ORF">HMPREF1705_04311</name>
</gene>
<dbReference type="SUPFAM" id="SSF48179">
    <property type="entry name" value="6-phosphogluconate dehydrogenase C-terminal domain-like"/>
    <property type="match status" value="1"/>
</dbReference>
<dbReference type="InterPro" id="IPR008927">
    <property type="entry name" value="6-PGluconate_DH-like_C_sf"/>
</dbReference>
<dbReference type="eggNOG" id="COG0246">
    <property type="taxonomic scope" value="Bacteria"/>
</dbReference>
<evidence type="ECO:0000256" key="2">
    <source>
        <dbReference type="ARBA" id="ARBA00023027"/>
    </source>
</evidence>
<keyword evidence="2" id="KW-0520">NAD</keyword>
<evidence type="ECO:0000313" key="5">
    <source>
        <dbReference type="EMBL" id="KRT35048.1"/>
    </source>
</evidence>
<dbReference type="GO" id="GO:0008926">
    <property type="term" value="F:mannitol-1-phosphate 5-dehydrogenase activity"/>
    <property type="evidence" value="ECO:0007669"/>
    <property type="project" value="TreeGrafter"/>
</dbReference>
<dbReference type="STRING" id="592015.HMPREF1705_04311"/>
<dbReference type="InterPro" id="IPR013118">
    <property type="entry name" value="Mannitol_DH_C"/>
</dbReference>
<name>A0A0T5X9K1_9BACT</name>
<accession>A0A0T5X9K1</accession>
<sequence>MKNLNRNMLYILSESGYSKYLLLPKTNTLDLPIKVMQFGEGNFLRAFVDSLIQMANDKDIFKGKVIVIQPIHEGRADAINASNGIFTHIARGIHQGQPKEEIRIVGSIDKALKAYGQWDDVLEEAKDPNIKIVVSNTTEAGIAISPDDRFDDNPPHSFPAKVTRLLYERYKTLGKDKGKLIFIPCELIDRNGDVLKECVIKLCHKFDLEKEFIDWVDKECTFCCSLVDRIVTGYPQDEIEELTKRLGYVDNNLVVSELFHLWVIEGPSFVKDIFPLHEAGLNVIFTEDITPYRTRKVRILNGGHTSTVTLAYAAGLNYVKEMVEHPIIGAYLKDLLFEEVVPTVPGNKSEISAFAQEVLERFKNPYIKHALLDITLNSTSKLAVRVIPSLLDFYSTTGKLPNRLLLSVAGYLRFYKITRTDGKYFYGTRDNGEEYPIRDDKEILEFMKSIWDAPDASFGIRQCRSIVEKALSHPKLEAEGLLKVPEMIDKISLYLHDLLNKGAVESVRSVINS</sequence>
<keyword evidence="1" id="KW-0560">Oxidoreductase</keyword>
<dbReference type="AlphaFoldDB" id="A0A0T5X9K1"/>
<evidence type="ECO:0000313" key="6">
    <source>
        <dbReference type="Proteomes" id="UP000005273"/>
    </source>
</evidence>
<dbReference type="Gene3D" id="1.10.1040.10">
    <property type="entry name" value="N-(1-d-carboxylethyl)-l-norvaline Dehydrogenase, domain 2"/>
    <property type="match status" value="1"/>
</dbReference>
<evidence type="ECO:0000256" key="1">
    <source>
        <dbReference type="ARBA" id="ARBA00023002"/>
    </source>
</evidence>
<dbReference type="PANTHER" id="PTHR30524:SF0">
    <property type="entry name" value="ALTRONATE OXIDOREDUCTASE-RELATED"/>
    <property type="match status" value="1"/>
</dbReference>
<organism evidence="5 6">
    <name type="scientific">Acetomicrobium hydrogeniformans ATCC BAA-1850</name>
    <dbReference type="NCBI Taxonomy" id="592015"/>
    <lineage>
        <taxon>Bacteria</taxon>
        <taxon>Thermotogati</taxon>
        <taxon>Synergistota</taxon>
        <taxon>Synergistia</taxon>
        <taxon>Synergistales</taxon>
        <taxon>Acetomicrobiaceae</taxon>
        <taxon>Acetomicrobium</taxon>
    </lineage>
</organism>
<reference evidence="6" key="1">
    <citation type="submission" date="2012-09" db="EMBL/GenBank/DDBJ databases">
        <authorList>
            <person name="Weinstock G."/>
            <person name="Sodergren E."/>
            <person name="Clifton S."/>
            <person name="Fulton L."/>
            <person name="Fulton B."/>
            <person name="Courtney L."/>
            <person name="Fronick C."/>
            <person name="Harrison M."/>
            <person name="Strong C."/>
            <person name="Farmer C."/>
            <person name="Delehaunty K."/>
            <person name="Markovic C."/>
            <person name="Hall O."/>
            <person name="Minx P."/>
            <person name="Tomlinson C."/>
            <person name="Mitreva M."/>
            <person name="Nelson J."/>
            <person name="Hou S."/>
            <person name="Wollam A."/>
            <person name="Pepin K.H."/>
            <person name="Johnson M."/>
            <person name="Bhonagiri V."/>
            <person name="Nash W.E."/>
            <person name="Suruliraj S."/>
            <person name="Warren W."/>
            <person name="Chinwalla A."/>
            <person name="Mardis E.R."/>
            <person name="Wilson R.K."/>
        </authorList>
    </citation>
    <scope>NUCLEOTIDE SEQUENCE [LARGE SCALE GENOMIC DNA]</scope>
    <source>
        <strain evidence="6">OS1</strain>
    </source>
</reference>
<dbReference type="Gene3D" id="3.40.50.720">
    <property type="entry name" value="NAD(P)-binding Rossmann-like Domain"/>
    <property type="match status" value="1"/>
</dbReference>
<keyword evidence="6" id="KW-1185">Reference proteome</keyword>